<dbReference type="PANTHER" id="PTHR12653">
    <property type="entry name" value="NADH-UBIQUINONE OXIDOREDUCTASE 13 KD-B SUBUNIT"/>
    <property type="match status" value="1"/>
</dbReference>
<protein>
    <submittedName>
        <fullName evidence="10">NADH dehydrogenase</fullName>
    </submittedName>
</protein>
<evidence type="ECO:0000313" key="11">
    <source>
        <dbReference type="Proteomes" id="UP000001396"/>
    </source>
</evidence>
<comment type="subcellular location">
    <subcellularLocation>
        <location evidence="1">Mitochondrion inner membrane</location>
        <topology evidence="1">Peripheral membrane protein</topology>
        <orientation evidence="1">Matrix side</orientation>
    </subcellularLocation>
</comment>
<dbReference type="EMBL" id="ADBJ01000047">
    <property type="protein sequence ID" value="EFA76373.1"/>
    <property type="molecule type" value="Genomic_DNA"/>
</dbReference>
<evidence type="ECO:0000256" key="8">
    <source>
        <dbReference type="ARBA" id="ARBA00023136"/>
    </source>
</evidence>
<evidence type="ECO:0000256" key="6">
    <source>
        <dbReference type="ARBA" id="ARBA00022982"/>
    </source>
</evidence>
<dbReference type="InterPro" id="IPR006806">
    <property type="entry name" value="NDUFA5"/>
</dbReference>
<dbReference type="InParanoid" id="D3BQF3"/>
<dbReference type="RefSeq" id="XP_020428505.1">
    <property type="nucleotide sequence ID" value="XM_020580920.1"/>
</dbReference>
<evidence type="ECO:0000256" key="4">
    <source>
        <dbReference type="ARBA" id="ARBA00022660"/>
    </source>
</evidence>
<dbReference type="Pfam" id="PF04716">
    <property type="entry name" value="ETC_C1_NDUFA5"/>
    <property type="match status" value="1"/>
</dbReference>
<dbReference type="Proteomes" id="UP000001396">
    <property type="component" value="Unassembled WGS sequence"/>
</dbReference>
<comment type="similarity">
    <text evidence="2">Belongs to the complex I NDUFA5 subunit family.</text>
</comment>
<sequence>MSQFIKKSTGITGLAVQPHARRILADLYQKTLKELQRIPPTAFYRQKMEEITKFRYDVIQKETDILKIEQTIFAGQVEELITQAENELQVIDLVAKTKAYELSDKNKPPMMRHQSIKANHHKPSKNNKNG</sequence>
<proteinExistence type="inferred from homology"/>
<dbReference type="PANTHER" id="PTHR12653:SF0">
    <property type="entry name" value="NADH DEHYDROGENASE [UBIQUINONE] 1 ALPHA SUBCOMPLEX SUBUNIT 5"/>
    <property type="match status" value="1"/>
</dbReference>
<evidence type="ECO:0000256" key="2">
    <source>
        <dbReference type="ARBA" id="ARBA00010261"/>
    </source>
</evidence>
<organism evidence="10 11">
    <name type="scientific">Heterostelium pallidum (strain ATCC 26659 / Pp 5 / PN500)</name>
    <name type="common">Cellular slime mold</name>
    <name type="synonym">Polysphondylium pallidum</name>
    <dbReference type="NCBI Taxonomy" id="670386"/>
    <lineage>
        <taxon>Eukaryota</taxon>
        <taxon>Amoebozoa</taxon>
        <taxon>Evosea</taxon>
        <taxon>Eumycetozoa</taxon>
        <taxon>Dictyostelia</taxon>
        <taxon>Acytosteliales</taxon>
        <taxon>Acytosteliaceae</taxon>
        <taxon>Heterostelium</taxon>
    </lineage>
</organism>
<evidence type="ECO:0000256" key="3">
    <source>
        <dbReference type="ARBA" id="ARBA00022448"/>
    </source>
</evidence>
<feature type="region of interest" description="Disordered" evidence="9">
    <location>
        <begin position="104"/>
        <end position="130"/>
    </location>
</feature>
<name>D3BQF3_HETP5</name>
<dbReference type="AlphaFoldDB" id="D3BQF3"/>
<dbReference type="GO" id="GO:0005743">
    <property type="term" value="C:mitochondrial inner membrane"/>
    <property type="evidence" value="ECO:0007669"/>
    <property type="project" value="UniProtKB-SubCell"/>
</dbReference>
<comment type="caution">
    <text evidence="10">The sequence shown here is derived from an EMBL/GenBank/DDBJ whole genome shotgun (WGS) entry which is preliminary data.</text>
</comment>
<evidence type="ECO:0000313" key="10">
    <source>
        <dbReference type="EMBL" id="EFA76373.1"/>
    </source>
</evidence>
<keyword evidence="3" id="KW-0813">Transport</keyword>
<evidence type="ECO:0000256" key="5">
    <source>
        <dbReference type="ARBA" id="ARBA00022792"/>
    </source>
</evidence>
<keyword evidence="11" id="KW-1185">Reference proteome</keyword>
<evidence type="ECO:0000256" key="9">
    <source>
        <dbReference type="SAM" id="MobiDB-lite"/>
    </source>
</evidence>
<keyword evidence="7" id="KW-0496">Mitochondrion</keyword>
<keyword evidence="8" id="KW-0472">Membrane</keyword>
<keyword evidence="5" id="KW-0999">Mitochondrion inner membrane</keyword>
<evidence type="ECO:0000256" key="1">
    <source>
        <dbReference type="ARBA" id="ARBA00004443"/>
    </source>
</evidence>
<dbReference type="STRING" id="670386.D3BQF3"/>
<gene>
    <name evidence="10" type="primary">ndufa5</name>
    <name evidence="10" type="ORF">PPL_10138</name>
</gene>
<dbReference type="OMA" id="ENQWKWP"/>
<feature type="compositionally biased region" description="Basic residues" evidence="9">
    <location>
        <begin position="114"/>
        <end position="130"/>
    </location>
</feature>
<dbReference type="GO" id="GO:0022904">
    <property type="term" value="P:respiratory electron transport chain"/>
    <property type="evidence" value="ECO:0007669"/>
    <property type="project" value="InterPro"/>
</dbReference>
<accession>D3BQF3</accession>
<dbReference type="GeneID" id="31365609"/>
<keyword evidence="6" id="KW-0249">Electron transport</keyword>
<keyword evidence="4" id="KW-0679">Respiratory chain</keyword>
<dbReference type="FunCoup" id="D3BQF3">
    <property type="interactions" value="269"/>
</dbReference>
<evidence type="ECO:0000256" key="7">
    <source>
        <dbReference type="ARBA" id="ARBA00023128"/>
    </source>
</evidence>
<reference evidence="10 11" key="1">
    <citation type="journal article" date="2011" name="Genome Res.">
        <title>Phylogeny-wide analysis of social amoeba genomes highlights ancient origins for complex intercellular communication.</title>
        <authorList>
            <person name="Heidel A.J."/>
            <person name="Lawal H.M."/>
            <person name="Felder M."/>
            <person name="Schilde C."/>
            <person name="Helps N.R."/>
            <person name="Tunggal B."/>
            <person name="Rivero F."/>
            <person name="John U."/>
            <person name="Schleicher M."/>
            <person name="Eichinger L."/>
            <person name="Platzer M."/>
            <person name="Noegel A.A."/>
            <person name="Schaap P."/>
            <person name="Gloeckner G."/>
        </authorList>
    </citation>
    <scope>NUCLEOTIDE SEQUENCE [LARGE SCALE GENOMIC DNA]</scope>
    <source>
        <strain evidence="11">ATCC 26659 / Pp 5 / PN500</strain>
    </source>
</reference>